<proteinExistence type="predicted"/>
<gene>
    <name evidence="3" type="ORF">ACFQHR_09450</name>
</gene>
<sequence>MKKLIIAGAIMLLSSAGAFAQTSYGLKGGLNISSVRIPDSNVKSLLGFHVGGFTTTQISDRFALQPELLYSQQGYKDAKYDYRFHYLNVPLIFKGTIAGGLHAQVGPQFGILLNATRKEGKVSEDITKKKFDSAVGLGFGYDMSVLQFSARYNLGLTDTNDNGLGFNGFTNNVFQLSVGVSL</sequence>
<comment type="caution">
    <text evidence="3">The sequence shown here is derived from an EMBL/GenBank/DDBJ whole genome shotgun (WGS) entry which is preliminary data.</text>
</comment>
<name>A0ABW2DIX3_9BACT</name>
<evidence type="ECO:0000313" key="3">
    <source>
        <dbReference type="EMBL" id="MFC6997852.1"/>
    </source>
</evidence>
<dbReference type="Pfam" id="PF13568">
    <property type="entry name" value="OMP_b-brl_2"/>
    <property type="match status" value="1"/>
</dbReference>
<evidence type="ECO:0000259" key="2">
    <source>
        <dbReference type="Pfam" id="PF13568"/>
    </source>
</evidence>
<organism evidence="3 4">
    <name type="scientific">Rufibacter roseus</name>
    <dbReference type="NCBI Taxonomy" id="1567108"/>
    <lineage>
        <taxon>Bacteria</taxon>
        <taxon>Pseudomonadati</taxon>
        <taxon>Bacteroidota</taxon>
        <taxon>Cytophagia</taxon>
        <taxon>Cytophagales</taxon>
        <taxon>Hymenobacteraceae</taxon>
        <taxon>Rufibacter</taxon>
    </lineage>
</organism>
<dbReference type="InterPro" id="IPR025665">
    <property type="entry name" value="Beta-barrel_OMP_2"/>
</dbReference>
<feature type="domain" description="Outer membrane protein beta-barrel" evidence="2">
    <location>
        <begin position="19"/>
        <end position="159"/>
    </location>
</feature>
<keyword evidence="4" id="KW-1185">Reference proteome</keyword>
<evidence type="ECO:0000313" key="4">
    <source>
        <dbReference type="Proteomes" id="UP001596405"/>
    </source>
</evidence>
<feature type="chain" id="PRO_5047461829" evidence="1">
    <location>
        <begin position="21"/>
        <end position="182"/>
    </location>
</feature>
<keyword evidence="1" id="KW-0732">Signal</keyword>
<feature type="signal peptide" evidence="1">
    <location>
        <begin position="1"/>
        <end position="20"/>
    </location>
</feature>
<accession>A0ABW2DIX3</accession>
<evidence type="ECO:0000256" key="1">
    <source>
        <dbReference type="SAM" id="SignalP"/>
    </source>
</evidence>
<reference evidence="4" key="1">
    <citation type="journal article" date="2019" name="Int. J. Syst. Evol. Microbiol.">
        <title>The Global Catalogue of Microorganisms (GCM) 10K type strain sequencing project: providing services to taxonomists for standard genome sequencing and annotation.</title>
        <authorList>
            <consortium name="The Broad Institute Genomics Platform"/>
            <consortium name="The Broad Institute Genome Sequencing Center for Infectious Disease"/>
            <person name="Wu L."/>
            <person name="Ma J."/>
        </authorList>
    </citation>
    <scope>NUCLEOTIDE SEQUENCE [LARGE SCALE GENOMIC DNA]</scope>
    <source>
        <strain evidence="4">CGMCC 4.7393</strain>
    </source>
</reference>
<dbReference type="Proteomes" id="UP001596405">
    <property type="component" value="Unassembled WGS sequence"/>
</dbReference>
<dbReference type="RefSeq" id="WP_066618337.1">
    <property type="nucleotide sequence ID" value="NZ_JBHSYQ010000003.1"/>
</dbReference>
<dbReference type="EMBL" id="JBHSYQ010000003">
    <property type="protein sequence ID" value="MFC6997852.1"/>
    <property type="molecule type" value="Genomic_DNA"/>
</dbReference>
<protein>
    <submittedName>
        <fullName evidence="3">Porin family protein</fullName>
    </submittedName>
</protein>